<dbReference type="EMBL" id="CT868042">
    <property type="protein sequence ID" value="CAK66083.1"/>
    <property type="molecule type" value="Genomic_DNA"/>
</dbReference>
<dbReference type="HOGENOM" id="CLU_024034_1_0_1"/>
<dbReference type="PANTHER" id="PTHR33706">
    <property type="entry name" value="MORN VARIANT REPEAT PROTEIN"/>
    <property type="match status" value="1"/>
</dbReference>
<protein>
    <submittedName>
        <fullName evidence="1">Uncharacterized protein</fullName>
    </submittedName>
</protein>
<dbReference type="OMA" id="PYIMINI"/>
<dbReference type="Proteomes" id="UP000000600">
    <property type="component" value="Unassembled WGS sequence"/>
</dbReference>
<sequence>MSNNVFIFYILLIPKPYEKYSAGGCYEEPDYEQKVGNWVEISNNFKNGSQLTLNGLYKSGKKVGKWDILYNYKGKNEKIFNNINPIEYRGGGSYEIGGDELKEGNWVEVLDNFKDNSQLTQNGVYKNGKKVGRWDIWFNYKGNNEQMQYFIIGGGYYEENEQKEGSWVEISNIFTDISQIIYSGKYINGKKIGIWEICHRKQDVNLYLIILICQFYGNYSGGGSYDEKGNELKVGDWVDISDDWKDFCQITYKGEYKNGRKFGSWDIEEIIDFKKPLKIMQTKESNQYRAGGQYDKVGYGVKLGKWIELHHEFLTQATFHGEYRNGRKVNKWDIYLKQNGKNEYIGGGLYDDQESENLGPVKQGKWIELDDRFQEYQDQMLFIRDCRATHQGEYSNNKKFGRWDSYFSNYQIGGGLYNENGVKEGFWSQLSESFSMLDIC</sequence>
<keyword evidence="2" id="KW-1185">Reference proteome</keyword>
<evidence type="ECO:0000313" key="1">
    <source>
        <dbReference type="EMBL" id="CAK66083.1"/>
    </source>
</evidence>
<name>A0C5L6_PARTE</name>
<dbReference type="GeneID" id="5019265"/>
<evidence type="ECO:0000313" key="2">
    <source>
        <dbReference type="Proteomes" id="UP000000600"/>
    </source>
</evidence>
<dbReference type="PANTHER" id="PTHR33706:SF1">
    <property type="entry name" value="TPR REPEAT PROTEIN"/>
    <property type="match status" value="1"/>
</dbReference>
<dbReference type="InParanoid" id="A0C5L6"/>
<dbReference type="AlphaFoldDB" id="A0C5L6"/>
<proteinExistence type="predicted"/>
<reference evidence="1 2" key="1">
    <citation type="journal article" date="2006" name="Nature">
        <title>Global trends of whole-genome duplications revealed by the ciliate Paramecium tetraurelia.</title>
        <authorList>
            <consortium name="Genoscope"/>
            <person name="Aury J.-M."/>
            <person name="Jaillon O."/>
            <person name="Duret L."/>
            <person name="Noel B."/>
            <person name="Jubin C."/>
            <person name="Porcel B.M."/>
            <person name="Segurens B."/>
            <person name="Daubin V."/>
            <person name="Anthouard V."/>
            <person name="Aiach N."/>
            <person name="Arnaiz O."/>
            <person name="Billaut A."/>
            <person name="Beisson J."/>
            <person name="Blanc I."/>
            <person name="Bouhouche K."/>
            <person name="Camara F."/>
            <person name="Duharcourt S."/>
            <person name="Guigo R."/>
            <person name="Gogendeau D."/>
            <person name="Katinka M."/>
            <person name="Keller A.-M."/>
            <person name="Kissmehl R."/>
            <person name="Klotz C."/>
            <person name="Koll F."/>
            <person name="Le Moue A."/>
            <person name="Lepere C."/>
            <person name="Malinsky S."/>
            <person name="Nowacki M."/>
            <person name="Nowak J.K."/>
            <person name="Plattner H."/>
            <person name="Poulain J."/>
            <person name="Ruiz F."/>
            <person name="Serrano V."/>
            <person name="Zagulski M."/>
            <person name="Dessen P."/>
            <person name="Betermier M."/>
            <person name="Weissenbach J."/>
            <person name="Scarpelli C."/>
            <person name="Schachter V."/>
            <person name="Sperling L."/>
            <person name="Meyer E."/>
            <person name="Cohen J."/>
            <person name="Wincker P."/>
        </authorList>
    </citation>
    <scope>NUCLEOTIDE SEQUENCE [LARGE SCALE GENOMIC DNA]</scope>
    <source>
        <strain evidence="1 2">Stock d4-2</strain>
    </source>
</reference>
<accession>A0C5L6</accession>
<organism evidence="1 2">
    <name type="scientific">Paramecium tetraurelia</name>
    <dbReference type="NCBI Taxonomy" id="5888"/>
    <lineage>
        <taxon>Eukaryota</taxon>
        <taxon>Sar</taxon>
        <taxon>Alveolata</taxon>
        <taxon>Ciliophora</taxon>
        <taxon>Intramacronucleata</taxon>
        <taxon>Oligohymenophorea</taxon>
        <taxon>Peniculida</taxon>
        <taxon>Parameciidae</taxon>
        <taxon>Paramecium</taxon>
    </lineage>
</organism>
<gene>
    <name evidence="1" type="ORF">GSPATT00035212001</name>
</gene>
<dbReference type="KEGG" id="ptm:GSPATT00035212001"/>
<dbReference type="OrthoDB" id="10430103at2759"/>
<dbReference type="RefSeq" id="XP_001433480.1">
    <property type="nucleotide sequence ID" value="XM_001433443.1"/>
</dbReference>